<dbReference type="Gene3D" id="1.10.3810.10">
    <property type="entry name" value="Biosynthetic peptidoglycan transglycosylase-like"/>
    <property type="match status" value="1"/>
</dbReference>
<evidence type="ECO:0000256" key="15">
    <source>
        <dbReference type="ARBA" id="ARBA00022960"/>
    </source>
</evidence>
<evidence type="ECO:0000256" key="24">
    <source>
        <dbReference type="ARBA" id="ARBA00044770"/>
    </source>
</evidence>
<dbReference type="InterPro" id="IPR001460">
    <property type="entry name" value="PCN-bd_Tpept"/>
</dbReference>
<evidence type="ECO:0000256" key="14">
    <source>
        <dbReference type="ARBA" id="ARBA00022801"/>
    </source>
</evidence>
<evidence type="ECO:0000256" key="21">
    <source>
        <dbReference type="ARBA" id="ARBA00023268"/>
    </source>
</evidence>
<evidence type="ECO:0000256" key="11">
    <source>
        <dbReference type="ARBA" id="ARBA00022676"/>
    </source>
</evidence>
<dbReference type="EMBL" id="DVGA01000090">
    <property type="protein sequence ID" value="HIQ79247.1"/>
    <property type="molecule type" value="Genomic_DNA"/>
</dbReference>
<dbReference type="Pfam" id="PF00912">
    <property type="entry name" value="Transgly"/>
    <property type="match status" value="1"/>
</dbReference>
<keyword evidence="12" id="KW-0808">Transferase</keyword>
<evidence type="ECO:0000256" key="20">
    <source>
        <dbReference type="ARBA" id="ARBA00023251"/>
    </source>
</evidence>
<evidence type="ECO:0000256" key="22">
    <source>
        <dbReference type="ARBA" id="ARBA00023316"/>
    </source>
</evidence>
<evidence type="ECO:0000259" key="29">
    <source>
        <dbReference type="Pfam" id="PF00912"/>
    </source>
</evidence>
<proteinExistence type="inferred from homology"/>
<dbReference type="EC" id="3.4.16.4" evidence="6"/>
<reference evidence="30" key="2">
    <citation type="journal article" date="2021" name="PeerJ">
        <title>Extensive microbial diversity within the chicken gut microbiome revealed by metagenomics and culture.</title>
        <authorList>
            <person name="Gilroy R."/>
            <person name="Ravi A."/>
            <person name="Getino M."/>
            <person name="Pursley I."/>
            <person name="Horton D.L."/>
            <person name="Alikhan N.F."/>
            <person name="Baker D."/>
            <person name="Gharbi K."/>
            <person name="Hall N."/>
            <person name="Watson M."/>
            <person name="Adriaenssens E.M."/>
            <person name="Foster-Nyarko E."/>
            <person name="Jarju S."/>
            <person name="Secka A."/>
            <person name="Antonio M."/>
            <person name="Oren A."/>
            <person name="Chaudhuri R.R."/>
            <person name="La Ragione R."/>
            <person name="Hildebrand F."/>
            <person name="Pallen M.J."/>
        </authorList>
    </citation>
    <scope>NUCLEOTIDE SEQUENCE</scope>
    <source>
        <strain evidence="30">ChiBcolR7-354</strain>
    </source>
</reference>
<dbReference type="GO" id="GO:0071555">
    <property type="term" value="P:cell wall organization"/>
    <property type="evidence" value="ECO:0007669"/>
    <property type="project" value="UniProtKB-KW"/>
</dbReference>
<comment type="subcellular location">
    <subcellularLocation>
        <location evidence="2">Cell membrane</location>
        <topology evidence="2">Single-pass type II membrane protein</topology>
    </subcellularLocation>
</comment>
<evidence type="ECO:0000256" key="2">
    <source>
        <dbReference type="ARBA" id="ARBA00004401"/>
    </source>
</evidence>
<evidence type="ECO:0000313" key="30">
    <source>
        <dbReference type="EMBL" id="HIQ79247.1"/>
    </source>
</evidence>
<feature type="compositionally biased region" description="Acidic residues" evidence="27">
    <location>
        <begin position="710"/>
        <end position="722"/>
    </location>
</feature>
<keyword evidence="8" id="KW-1003">Cell membrane</keyword>
<keyword evidence="18" id="KW-1133">Transmembrane helix</keyword>
<dbReference type="Gene3D" id="3.40.710.10">
    <property type="entry name" value="DD-peptidase/beta-lactamase superfamily"/>
    <property type="match status" value="1"/>
</dbReference>
<comment type="function">
    <text evidence="1">Cell wall formation. Synthesis of cross-linked peptidoglycan from the lipid intermediates. The enzyme has a penicillin-insensitive transglycosylase N-terminal domain (formation of linear glycan strands) and a penicillin-sensitive transpeptidase C-terminal domain (cross-linking of the peptide subunits).</text>
</comment>
<evidence type="ECO:0000313" key="31">
    <source>
        <dbReference type="Proteomes" id="UP000824262"/>
    </source>
</evidence>
<dbReference type="InterPro" id="IPR012338">
    <property type="entry name" value="Beta-lactam/transpept-like"/>
</dbReference>
<dbReference type="GO" id="GO:0006508">
    <property type="term" value="P:proteolysis"/>
    <property type="evidence" value="ECO:0007669"/>
    <property type="project" value="UniProtKB-KW"/>
</dbReference>
<dbReference type="Proteomes" id="UP000824262">
    <property type="component" value="Unassembled WGS sequence"/>
</dbReference>
<evidence type="ECO:0000256" key="8">
    <source>
        <dbReference type="ARBA" id="ARBA00022475"/>
    </source>
</evidence>
<reference evidence="30" key="1">
    <citation type="submission" date="2020-10" db="EMBL/GenBank/DDBJ databases">
        <authorList>
            <person name="Gilroy R."/>
        </authorList>
    </citation>
    <scope>NUCLEOTIDE SEQUENCE</scope>
    <source>
        <strain evidence="30">ChiBcolR7-354</strain>
    </source>
</reference>
<comment type="caution">
    <text evidence="30">The sequence shown here is derived from an EMBL/GenBank/DDBJ whole genome shotgun (WGS) entry which is preliminary data.</text>
</comment>
<keyword evidence="11" id="KW-0328">Glycosyltransferase</keyword>
<dbReference type="SUPFAM" id="SSF53955">
    <property type="entry name" value="Lysozyme-like"/>
    <property type="match status" value="1"/>
</dbReference>
<keyword evidence="20" id="KW-0046">Antibiotic resistance</keyword>
<evidence type="ECO:0000256" key="17">
    <source>
        <dbReference type="ARBA" id="ARBA00022984"/>
    </source>
</evidence>
<name>A0A9D0ZFN1_9FIRM</name>
<dbReference type="GO" id="GO:0008658">
    <property type="term" value="F:penicillin binding"/>
    <property type="evidence" value="ECO:0007669"/>
    <property type="project" value="InterPro"/>
</dbReference>
<protein>
    <recommendedName>
        <fullName evidence="7">Penicillin-binding protein 1A</fullName>
        <ecNumber evidence="24">2.4.99.28</ecNumber>
        <ecNumber evidence="6">3.4.16.4</ecNumber>
    </recommendedName>
</protein>
<dbReference type="GO" id="GO:0046677">
    <property type="term" value="P:response to antibiotic"/>
    <property type="evidence" value="ECO:0007669"/>
    <property type="project" value="UniProtKB-KW"/>
</dbReference>
<evidence type="ECO:0000256" key="26">
    <source>
        <dbReference type="ARBA" id="ARBA00060592"/>
    </source>
</evidence>
<evidence type="ECO:0000256" key="25">
    <source>
        <dbReference type="ARBA" id="ARBA00049902"/>
    </source>
</evidence>
<feature type="domain" description="Glycosyl transferase family 51" evidence="29">
    <location>
        <begin position="87"/>
        <end position="260"/>
    </location>
</feature>
<comment type="pathway">
    <text evidence="26">Glycan biosynthesis.</text>
</comment>
<keyword evidence="16" id="KW-0735">Signal-anchor</keyword>
<evidence type="ECO:0000256" key="7">
    <source>
        <dbReference type="ARBA" id="ARBA00018638"/>
    </source>
</evidence>
<evidence type="ECO:0000256" key="9">
    <source>
        <dbReference type="ARBA" id="ARBA00022645"/>
    </source>
</evidence>
<dbReference type="GO" id="GO:0005886">
    <property type="term" value="C:plasma membrane"/>
    <property type="evidence" value="ECO:0007669"/>
    <property type="project" value="UniProtKB-SubCell"/>
</dbReference>
<gene>
    <name evidence="30" type="ORF">IAB77_08330</name>
</gene>
<dbReference type="InterPro" id="IPR036950">
    <property type="entry name" value="PBP_transglycosylase"/>
</dbReference>
<dbReference type="GO" id="GO:0009002">
    <property type="term" value="F:serine-type D-Ala-D-Ala carboxypeptidase activity"/>
    <property type="evidence" value="ECO:0007669"/>
    <property type="project" value="UniProtKB-EC"/>
</dbReference>
<dbReference type="PANTHER" id="PTHR32282">
    <property type="entry name" value="BINDING PROTEIN TRANSPEPTIDASE, PUTATIVE-RELATED"/>
    <property type="match status" value="1"/>
</dbReference>
<dbReference type="EC" id="2.4.99.28" evidence="24"/>
<accession>A0A9D0ZFN1</accession>
<dbReference type="NCBIfam" id="TIGR02074">
    <property type="entry name" value="PBP_1a_fam"/>
    <property type="match status" value="1"/>
</dbReference>
<evidence type="ECO:0000256" key="6">
    <source>
        <dbReference type="ARBA" id="ARBA00012448"/>
    </source>
</evidence>
<organism evidence="30 31">
    <name type="scientific">Candidatus Scatomorpha intestinavium</name>
    <dbReference type="NCBI Taxonomy" id="2840922"/>
    <lineage>
        <taxon>Bacteria</taxon>
        <taxon>Bacillati</taxon>
        <taxon>Bacillota</taxon>
        <taxon>Clostridia</taxon>
        <taxon>Eubacteriales</taxon>
        <taxon>Candidatus Scatomorpha</taxon>
    </lineage>
</organism>
<evidence type="ECO:0000256" key="27">
    <source>
        <dbReference type="SAM" id="MobiDB-lite"/>
    </source>
</evidence>
<dbReference type="AlphaFoldDB" id="A0A9D0ZFN1"/>
<keyword evidence="14" id="KW-0378">Hydrolase</keyword>
<keyword evidence="21" id="KW-0511">Multifunctional enzyme</keyword>
<evidence type="ECO:0000256" key="13">
    <source>
        <dbReference type="ARBA" id="ARBA00022692"/>
    </source>
</evidence>
<evidence type="ECO:0000256" key="4">
    <source>
        <dbReference type="ARBA" id="ARBA00007090"/>
    </source>
</evidence>
<keyword evidence="19" id="KW-0472">Membrane</keyword>
<dbReference type="PANTHER" id="PTHR32282:SF11">
    <property type="entry name" value="PENICILLIN-BINDING PROTEIN 1B"/>
    <property type="match status" value="1"/>
</dbReference>
<evidence type="ECO:0000256" key="16">
    <source>
        <dbReference type="ARBA" id="ARBA00022968"/>
    </source>
</evidence>
<comment type="catalytic activity">
    <reaction evidence="25">
        <text>[GlcNAc-(1-&gt;4)-Mur2Ac(oyl-L-Ala-gamma-D-Glu-L-Lys-D-Ala-D-Ala)](n)-di-trans,octa-cis-undecaprenyl diphosphate + beta-D-GlcNAc-(1-&gt;4)-Mur2Ac(oyl-L-Ala-gamma-D-Glu-L-Lys-D-Ala-D-Ala)-di-trans,octa-cis-undecaprenyl diphosphate = [GlcNAc-(1-&gt;4)-Mur2Ac(oyl-L-Ala-gamma-D-Glu-L-Lys-D-Ala-D-Ala)](n+1)-di-trans,octa-cis-undecaprenyl diphosphate + di-trans,octa-cis-undecaprenyl diphosphate + H(+)</text>
        <dbReference type="Rhea" id="RHEA:23708"/>
        <dbReference type="Rhea" id="RHEA-COMP:9602"/>
        <dbReference type="Rhea" id="RHEA-COMP:9603"/>
        <dbReference type="ChEBI" id="CHEBI:15378"/>
        <dbReference type="ChEBI" id="CHEBI:58405"/>
        <dbReference type="ChEBI" id="CHEBI:60033"/>
        <dbReference type="ChEBI" id="CHEBI:78435"/>
        <dbReference type="EC" id="2.4.99.28"/>
    </reaction>
</comment>
<evidence type="ECO:0000256" key="5">
    <source>
        <dbReference type="ARBA" id="ARBA00007739"/>
    </source>
</evidence>
<keyword evidence="13" id="KW-0812">Transmembrane</keyword>
<keyword evidence="17" id="KW-0573">Peptidoglycan synthesis</keyword>
<evidence type="ECO:0000256" key="1">
    <source>
        <dbReference type="ARBA" id="ARBA00002624"/>
    </source>
</evidence>
<dbReference type="GO" id="GO:0030288">
    <property type="term" value="C:outer membrane-bounded periplasmic space"/>
    <property type="evidence" value="ECO:0007669"/>
    <property type="project" value="TreeGrafter"/>
</dbReference>
<dbReference type="GO" id="GO:0009252">
    <property type="term" value="P:peptidoglycan biosynthetic process"/>
    <property type="evidence" value="ECO:0007669"/>
    <property type="project" value="UniProtKB-KW"/>
</dbReference>
<sequence>MDSNKLHRVEKAAGGAAGAVFGAVGLALKILATVLLIFLTTALLFACIFAFYVKTTLQDDLDVSLSDYSLSESSIIYYEDSNGEWQELATLSGSENRIWVDLEDIPDHLVKALVAIEDRRFYEHKGVDWFRTLAAITTMFSSSDDIFGGSTITQQLIKNLTGNNDVTVKRKLIEIFQALEFEQKYDKDEIITWYLNAVYFGEGSYGIYAAAKTYFDKEPSELTLAESAAIVGIVNLTTYYSPFYSEENNKNRQETILREMYEQGYINYDEYTSAVNEQLVFARSANEAGQQEIYSWYVETVIEDVKADLMEQKGISADAAEQLLYSGGYRIYTCYDPEIQADVDAVYQNLDALPKSYRPSEQQLQSAIVIMDPYTGEIVALAGGVGEKTANLITNRATQSERPPGSSFKPLSVYAPAIEAGLITQNTLVNDAPAGEITLSGNPNWYPNNADHTNRGIVTIRQAVMSSLNTVAAQVLDKLGVDASYSFLENNLGFTTLIEQDRNYSSLALGELTNGATVREMTQAFCTFINGGIFTESHVYTQVTDSSGSLVLENNIETHVAMKANTAYNVLDMLYGAATSGTGTEANFWSQPVAGKTGTSSYNWNRWFCGTTGYYTAAVWTGYDMPEQMYFYGNPAAQIWRSVMSAVHEGLEWKSLPSPSYVGGDTMIFGDLTSPSPSPSEEPEESTEPDTPVEPSEPVEPEQSTAPDSGTEDDDPGYYFEE</sequence>
<keyword evidence="15" id="KW-0133">Cell shape</keyword>
<evidence type="ECO:0000256" key="12">
    <source>
        <dbReference type="ARBA" id="ARBA00022679"/>
    </source>
</evidence>
<evidence type="ECO:0000256" key="18">
    <source>
        <dbReference type="ARBA" id="ARBA00022989"/>
    </source>
</evidence>
<comment type="similarity">
    <text evidence="4">In the C-terminal section; belongs to the transpeptidase family.</text>
</comment>
<feature type="domain" description="Penicillin-binding protein transpeptidase" evidence="28">
    <location>
        <begin position="367"/>
        <end position="643"/>
    </location>
</feature>
<evidence type="ECO:0000256" key="23">
    <source>
        <dbReference type="ARBA" id="ARBA00034000"/>
    </source>
</evidence>
<comment type="pathway">
    <text evidence="3">Cell wall biogenesis; peptidoglycan biosynthesis.</text>
</comment>
<evidence type="ECO:0000256" key="3">
    <source>
        <dbReference type="ARBA" id="ARBA00004752"/>
    </source>
</evidence>
<comment type="similarity">
    <text evidence="5">In the N-terminal section; belongs to the glycosyltransferase 51 family.</text>
</comment>
<evidence type="ECO:0000256" key="10">
    <source>
        <dbReference type="ARBA" id="ARBA00022670"/>
    </source>
</evidence>
<comment type="catalytic activity">
    <reaction evidence="23">
        <text>Preferential cleavage: (Ac)2-L-Lys-D-Ala-|-D-Ala. Also transpeptidation of peptidyl-alanyl moieties that are N-acyl substituents of D-alanine.</text>
        <dbReference type="EC" id="3.4.16.4"/>
    </reaction>
</comment>
<dbReference type="GO" id="GO:0008360">
    <property type="term" value="P:regulation of cell shape"/>
    <property type="evidence" value="ECO:0007669"/>
    <property type="project" value="UniProtKB-KW"/>
</dbReference>
<keyword evidence="22" id="KW-0961">Cell wall biogenesis/degradation</keyword>
<dbReference type="FunFam" id="1.10.3810.10:FF:000001">
    <property type="entry name" value="Penicillin-binding protein 1A"/>
    <property type="match status" value="1"/>
</dbReference>
<evidence type="ECO:0000256" key="19">
    <source>
        <dbReference type="ARBA" id="ARBA00023136"/>
    </source>
</evidence>
<dbReference type="Pfam" id="PF00905">
    <property type="entry name" value="Transpeptidase"/>
    <property type="match status" value="1"/>
</dbReference>
<keyword evidence="10" id="KW-0645">Protease</keyword>
<dbReference type="SUPFAM" id="SSF56601">
    <property type="entry name" value="beta-lactamase/transpeptidase-like"/>
    <property type="match status" value="1"/>
</dbReference>
<evidence type="ECO:0000259" key="28">
    <source>
        <dbReference type="Pfam" id="PF00905"/>
    </source>
</evidence>
<dbReference type="InterPro" id="IPR001264">
    <property type="entry name" value="Glyco_trans_51"/>
</dbReference>
<feature type="region of interest" description="Disordered" evidence="27">
    <location>
        <begin position="666"/>
        <end position="722"/>
    </location>
</feature>
<dbReference type="InterPro" id="IPR023346">
    <property type="entry name" value="Lysozyme-like_dom_sf"/>
</dbReference>
<dbReference type="InterPro" id="IPR050396">
    <property type="entry name" value="Glycosyltr_51/Transpeptidase"/>
</dbReference>
<keyword evidence="9" id="KW-0121">Carboxypeptidase</keyword>
<dbReference type="GO" id="GO:0008955">
    <property type="term" value="F:peptidoglycan glycosyltransferase activity"/>
    <property type="evidence" value="ECO:0007669"/>
    <property type="project" value="UniProtKB-EC"/>
</dbReference>